<dbReference type="AlphaFoldDB" id="A0A0R3QY61"/>
<evidence type="ECO:0000313" key="2">
    <source>
        <dbReference type="Proteomes" id="UP000280834"/>
    </source>
</evidence>
<evidence type="ECO:0000313" key="3">
    <source>
        <dbReference type="WBParaSite" id="BTMF_0001268301-mRNA-1"/>
    </source>
</evidence>
<organism evidence="3">
    <name type="scientific">Brugia timori</name>
    <dbReference type="NCBI Taxonomy" id="42155"/>
    <lineage>
        <taxon>Eukaryota</taxon>
        <taxon>Metazoa</taxon>
        <taxon>Ecdysozoa</taxon>
        <taxon>Nematoda</taxon>
        <taxon>Chromadorea</taxon>
        <taxon>Rhabditida</taxon>
        <taxon>Spirurina</taxon>
        <taxon>Spiruromorpha</taxon>
        <taxon>Filarioidea</taxon>
        <taxon>Onchocercidae</taxon>
        <taxon>Brugia</taxon>
    </lineage>
</organism>
<dbReference type="Proteomes" id="UP000280834">
    <property type="component" value="Unassembled WGS sequence"/>
</dbReference>
<reference evidence="1 2" key="2">
    <citation type="submission" date="2018-11" db="EMBL/GenBank/DDBJ databases">
        <authorList>
            <consortium name="Pathogen Informatics"/>
        </authorList>
    </citation>
    <scope>NUCLEOTIDE SEQUENCE [LARGE SCALE GENOMIC DNA]</scope>
</reference>
<gene>
    <name evidence="1" type="ORF">BTMF_LOCUS10697</name>
</gene>
<accession>A0A0R3QY61</accession>
<sequence>MVTLSMGILQTICSEMEDDEPVSFDVWNTQVAPVPFLFFVTFF</sequence>
<keyword evidence="2" id="KW-1185">Reference proteome</keyword>
<evidence type="ECO:0000313" key="1">
    <source>
        <dbReference type="EMBL" id="VDO36500.1"/>
    </source>
</evidence>
<name>A0A0R3QY61_9BILA</name>
<dbReference type="EMBL" id="UZAG01017761">
    <property type="protein sequence ID" value="VDO36500.1"/>
    <property type="molecule type" value="Genomic_DNA"/>
</dbReference>
<protein>
    <submittedName>
        <fullName evidence="1 3">Uncharacterized protein</fullName>
    </submittedName>
</protein>
<dbReference type="WBParaSite" id="BTMF_0001268301-mRNA-1">
    <property type="protein sequence ID" value="BTMF_0001268301-mRNA-1"/>
    <property type="gene ID" value="BTMF_0001268301"/>
</dbReference>
<reference evidence="3" key="1">
    <citation type="submission" date="2017-02" db="UniProtKB">
        <authorList>
            <consortium name="WormBaseParasite"/>
        </authorList>
    </citation>
    <scope>IDENTIFICATION</scope>
</reference>
<proteinExistence type="predicted"/>